<protein>
    <submittedName>
        <fullName evidence="3">Uncharacterized protein</fullName>
    </submittedName>
</protein>
<evidence type="ECO:0000256" key="2">
    <source>
        <dbReference type="SAM" id="Phobius"/>
    </source>
</evidence>
<keyword evidence="2" id="KW-0812">Transmembrane</keyword>
<keyword evidence="1" id="KW-0175">Coiled coil</keyword>
<keyword evidence="4" id="KW-1185">Reference proteome</keyword>
<proteinExistence type="predicted"/>
<name>A1ZJ93_MICM2</name>
<evidence type="ECO:0000313" key="3">
    <source>
        <dbReference type="EMBL" id="EAY29629.1"/>
    </source>
</evidence>
<reference evidence="3 4" key="1">
    <citation type="submission" date="2007-01" db="EMBL/GenBank/DDBJ databases">
        <authorList>
            <person name="Haygood M."/>
            <person name="Podell S."/>
            <person name="Anderson C."/>
            <person name="Hopkinson B."/>
            <person name="Roe K."/>
            <person name="Barbeau K."/>
            <person name="Gaasterland T."/>
            <person name="Ferriera S."/>
            <person name="Johnson J."/>
            <person name="Kravitz S."/>
            <person name="Beeson K."/>
            <person name="Sutton G."/>
            <person name="Rogers Y.-H."/>
            <person name="Friedman R."/>
            <person name="Frazier M."/>
            <person name="Venter J.C."/>
        </authorList>
    </citation>
    <scope>NUCLEOTIDE SEQUENCE [LARGE SCALE GENOMIC DNA]</scope>
    <source>
        <strain evidence="3 4">ATCC 23134</strain>
    </source>
</reference>
<feature type="coiled-coil region" evidence="1">
    <location>
        <begin position="400"/>
        <end position="427"/>
    </location>
</feature>
<dbReference type="Proteomes" id="UP000004095">
    <property type="component" value="Unassembled WGS sequence"/>
</dbReference>
<keyword evidence="2" id="KW-0472">Membrane</keyword>
<evidence type="ECO:0000256" key="1">
    <source>
        <dbReference type="SAM" id="Coils"/>
    </source>
</evidence>
<keyword evidence="2" id="KW-1133">Transmembrane helix</keyword>
<gene>
    <name evidence="3" type="ORF">M23134_00513</name>
</gene>
<dbReference type="EMBL" id="AAWS01000010">
    <property type="protein sequence ID" value="EAY29629.1"/>
    <property type="molecule type" value="Genomic_DNA"/>
</dbReference>
<dbReference type="AlphaFoldDB" id="A1ZJ93"/>
<evidence type="ECO:0000313" key="4">
    <source>
        <dbReference type="Proteomes" id="UP000004095"/>
    </source>
</evidence>
<accession>A1ZJ93</accession>
<comment type="caution">
    <text evidence="3">The sequence shown here is derived from an EMBL/GenBank/DDBJ whole genome shotgun (WGS) entry which is preliminary data.</text>
</comment>
<feature type="transmembrane region" description="Helical" evidence="2">
    <location>
        <begin position="6"/>
        <end position="25"/>
    </location>
</feature>
<sequence>MTDKGVAIVFSWVVAPLFVVLLIVLDQMTSRDLAIVAGGGGLVIPLVIGMVRKLFDLVNPSSPETTSAQRVSKKVQQQEAETIKQCETIQSNIHQRVADTLQSIEQLKTIVWNLPYHYPPQKLKRYRTELYHASQQLALLHDEFTHELARVKDMLAPLKTQQARCAQLRQAMDTQGKLVQTSRQEMGAFIKAYDQKQLQEGINKAEVEYLQINPRATKVLETVHRLTNQSTRSPYAKLKHTLQKLTLLIDQIQQNSEKLDELLPPNSPPTAEYESLATAHQTLVTRLQGAQLKLHKMSEQAKRRRIQQSPAYQQQQYEAKKEQLSQKQQAYTLFKQKHEEAQNAVNEHLKGLWAKYAQHHPNSNTHNTQKLTAFLQQHYPEELEQFSQKRQHQAQMKSKQATTQQDIEALTQEVEALQLKYAFDKNTEDSILQLWQSYEHSNNHEEFWQAYEQRLQTLDIWRQTAYLLKS</sequence>
<feature type="transmembrane region" description="Helical" evidence="2">
    <location>
        <begin position="32"/>
        <end position="51"/>
    </location>
</feature>
<feature type="coiled-coil region" evidence="1">
    <location>
        <begin position="235"/>
        <end position="262"/>
    </location>
</feature>
<organism evidence="3 4">
    <name type="scientific">Microscilla marina ATCC 23134</name>
    <dbReference type="NCBI Taxonomy" id="313606"/>
    <lineage>
        <taxon>Bacteria</taxon>
        <taxon>Pseudomonadati</taxon>
        <taxon>Bacteroidota</taxon>
        <taxon>Cytophagia</taxon>
        <taxon>Cytophagales</taxon>
        <taxon>Microscillaceae</taxon>
        <taxon>Microscilla</taxon>
    </lineage>
</organism>